<keyword evidence="6" id="KW-1185">Reference proteome</keyword>
<evidence type="ECO:0000313" key="5">
    <source>
        <dbReference type="EMBL" id="QGR21297.1"/>
    </source>
</evidence>
<evidence type="ECO:0000313" key="4">
    <source>
        <dbReference type="EMBL" id="MQL56161.1"/>
    </source>
</evidence>
<dbReference type="RefSeq" id="WP_152942598.1">
    <property type="nucleotide sequence ID" value="NZ_CP045482.1"/>
</dbReference>
<accession>A0A650CV06</accession>
<dbReference type="GO" id="GO:0016887">
    <property type="term" value="F:ATP hydrolysis activity"/>
    <property type="evidence" value="ECO:0007669"/>
    <property type="project" value="InterPro"/>
</dbReference>
<evidence type="ECO:0000313" key="6">
    <source>
        <dbReference type="Proteomes" id="UP000426328"/>
    </source>
</evidence>
<proteinExistence type="predicted"/>
<protein>
    <submittedName>
        <fullName evidence="5">ATP-binding cassette domain-containing protein</fullName>
    </submittedName>
</protein>
<dbReference type="PROSITE" id="PS50893">
    <property type="entry name" value="ABC_TRANSPORTER_2"/>
    <property type="match status" value="1"/>
</dbReference>
<evidence type="ECO:0000313" key="7">
    <source>
        <dbReference type="Proteomes" id="UP000474054"/>
    </source>
</evidence>
<dbReference type="Gene3D" id="3.40.50.300">
    <property type="entry name" value="P-loop containing nucleotide triphosphate hydrolases"/>
    <property type="match status" value="1"/>
</dbReference>
<dbReference type="GeneID" id="42778926"/>
<keyword evidence="1" id="KW-0547">Nucleotide-binding</keyword>
<sequence length="254" mass="27985">MIELSDVHVYYDKEVIKGVNMKVDGEKVLLLGPNGSGKSTLLSAIAGIIPYKGSIRIDGMEVRNVKNYNAVATNLPQAFSIGLPIDDVIEIYDELKGLKINVKVELEKLGIKTNKKIYQLSAGQGVIVRTLIALATDPKVILIDKPFENVDVAKRKIVVNWLKEYGKEGIIVTHEVDIAKQFSDYKAFIILEGKVFGPITVSDLLSSSVVMGEDPSALLTLEINGRKVLLVRGDKGYKMNAIGNLERLYNLVEE</sequence>
<reference evidence="4 7" key="1">
    <citation type="submission" date="2019-10" db="EMBL/GenBank/DDBJ databases">
        <title>Comparative genomics of sulfur disproportionating microorganisms.</title>
        <authorList>
            <person name="Ward L.M."/>
            <person name="Bertran E."/>
            <person name="Johnston D."/>
        </authorList>
    </citation>
    <scope>NUCLEOTIDE SEQUENCE [LARGE SCALE GENOMIC DNA]</scope>
    <source>
        <strain evidence="4 7">DSM 3772</strain>
    </source>
</reference>
<dbReference type="EMBL" id="WHYS01000002">
    <property type="protein sequence ID" value="MQL56161.1"/>
    <property type="molecule type" value="Genomic_DNA"/>
</dbReference>
<dbReference type="SUPFAM" id="SSF52540">
    <property type="entry name" value="P-loop containing nucleoside triphosphate hydrolases"/>
    <property type="match status" value="1"/>
</dbReference>
<dbReference type="EMBL" id="CP045482">
    <property type="protein sequence ID" value="QGR21297.1"/>
    <property type="molecule type" value="Genomic_DNA"/>
</dbReference>
<dbReference type="KEGG" id="aamb:D1866_04275"/>
<dbReference type="InterPro" id="IPR027417">
    <property type="entry name" value="P-loop_NTPase"/>
</dbReference>
<dbReference type="SMART" id="SM00382">
    <property type="entry name" value="AAA"/>
    <property type="match status" value="1"/>
</dbReference>
<dbReference type="AlphaFoldDB" id="A0A650CV06"/>
<organism evidence="5 6">
    <name type="scientific">Acidianus ambivalens</name>
    <name type="common">Desulfurolobus ambivalens</name>
    <dbReference type="NCBI Taxonomy" id="2283"/>
    <lineage>
        <taxon>Archaea</taxon>
        <taxon>Thermoproteota</taxon>
        <taxon>Thermoprotei</taxon>
        <taxon>Sulfolobales</taxon>
        <taxon>Sulfolobaceae</taxon>
        <taxon>Acidianus</taxon>
    </lineage>
</organism>
<dbReference type="Proteomes" id="UP000426328">
    <property type="component" value="Chromosome"/>
</dbReference>
<dbReference type="InterPro" id="IPR003593">
    <property type="entry name" value="AAA+_ATPase"/>
</dbReference>
<evidence type="ECO:0000256" key="1">
    <source>
        <dbReference type="ARBA" id="ARBA00022741"/>
    </source>
</evidence>
<dbReference type="GO" id="GO:0005524">
    <property type="term" value="F:ATP binding"/>
    <property type="evidence" value="ECO:0007669"/>
    <property type="project" value="UniProtKB-KW"/>
</dbReference>
<gene>
    <name evidence="5" type="ORF">D1866_04275</name>
    <name evidence="4" type="ORF">GFB69_10550</name>
</gene>
<dbReference type="PANTHER" id="PTHR43850">
    <property type="entry name" value="ABC TRANSPORTER ATP-BINDING PROTEIN MA_4021-RELATED"/>
    <property type="match status" value="1"/>
</dbReference>
<evidence type="ECO:0000256" key="2">
    <source>
        <dbReference type="ARBA" id="ARBA00022840"/>
    </source>
</evidence>
<name>A0A650CV06_ACIAM</name>
<reference evidence="5 6" key="2">
    <citation type="submission" date="2019-10" db="EMBL/GenBank/DDBJ databases">
        <title>Genome Sequences from Six Type Strain Members of the Archaeal Family Sulfolobaceae: Acidianus ambivalens, Acidianus infernus, Metallosphaera prunae, Stygiolobus azoricus, Sulfolobus metallicus, and Sulfurisphaera ohwakuensis.</title>
        <authorList>
            <person name="Counts J.A."/>
            <person name="Kelly R.M."/>
        </authorList>
    </citation>
    <scope>NUCLEOTIDE SEQUENCE [LARGE SCALE GENOMIC DNA]</scope>
    <source>
        <strain evidence="5 6">LEI 10</strain>
    </source>
</reference>
<dbReference type="Proteomes" id="UP000474054">
    <property type="component" value="Unassembled WGS sequence"/>
</dbReference>
<keyword evidence="2 5" id="KW-0067">ATP-binding</keyword>
<dbReference type="PANTHER" id="PTHR43850:SF2">
    <property type="entry name" value="ABC TRANSPORTER ATP-BINDING PROTEIN MA_4021-RELATED"/>
    <property type="match status" value="1"/>
</dbReference>
<dbReference type="InterPro" id="IPR003439">
    <property type="entry name" value="ABC_transporter-like_ATP-bd"/>
</dbReference>
<feature type="domain" description="ABC transporter" evidence="3">
    <location>
        <begin position="2"/>
        <end position="217"/>
    </location>
</feature>
<dbReference type="Pfam" id="PF00005">
    <property type="entry name" value="ABC_tran"/>
    <property type="match status" value="1"/>
</dbReference>
<evidence type="ECO:0000259" key="3">
    <source>
        <dbReference type="PROSITE" id="PS50893"/>
    </source>
</evidence>